<proteinExistence type="predicted"/>
<sequence>MKINQIEDLHCDAGWRVFSFLKIVTDEGLIGYSEYNESYGSKGLTGVIRPLADSLIGMDPRAVERISATLYGQTRQAPGGMISQAIAAIENALVDLKAKALG</sequence>
<gene>
    <name evidence="2" type="ORF">METZ01_LOCUS247481</name>
</gene>
<reference evidence="2" key="1">
    <citation type="submission" date="2018-05" db="EMBL/GenBank/DDBJ databases">
        <authorList>
            <person name="Lanie J.A."/>
            <person name="Ng W.-L."/>
            <person name="Kazmierczak K.M."/>
            <person name="Andrzejewski T.M."/>
            <person name="Davidsen T.M."/>
            <person name="Wayne K.J."/>
            <person name="Tettelin H."/>
            <person name="Glass J.I."/>
            <person name="Rusch D."/>
            <person name="Podicherti R."/>
            <person name="Tsui H.-C.T."/>
            <person name="Winkler M.E."/>
        </authorList>
    </citation>
    <scope>NUCLEOTIDE SEQUENCE</scope>
</reference>
<dbReference type="EMBL" id="UINC01065206">
    <property type="protein sequence ID" value="SVB94627.1"/>
    <property type="molecule type" value="Genomic_DNA"/>
</dbReference>
<name>A0A382I5Y6_9ZZZZ</name>
<accession>A0A382I5Y6</accession>
<dbReference type="Pfam" id="PF02746">
    <property type="entry name" value="MR_MLE_N"/>
    <property type="match status" value="1"/>
</dbReference>
<dbReference type="InterPro" id="IPR029017">
    <property type="entry name" value="Enolase-like_N"/>
</dbReference>
<protein>
    <recommendedName>
        <fullName evidence="1">Mandelate racemase/muconate lactonizing enzyme N-terminal domain-containing protein</fullName>
    </recommendedName>
</protein>
<dbReference type="AlphaFoldDB" id="A0A382I5Y6"/>
<evidence type="ECO:0000313" key="2">
    <source>
        <dbReference type="EMBL" id="SVB94627.1"/>
    </source>
</evidence>
<feature type="non-terminal residue" evidence="2">
    <location>
        <position position="102"/>
    </location>
</feature>
<dbReference type="InterPro" id="IPR013341">
    <property type="entry name" value="Mandelate_racemase_N_dom"/>
</dbReference>
<evidence type="ECO:0000259" key="1">
    <source>
        <dbReference type="Pfam" id="PF02746"/>
    </source>
</evidence>
<dbReference type="SUPFAM" id="SSF54826">
    <property type="entry name" value="Enolase N-terminal domain-like"/>
    <property type="match status" value="1"/>
</dbReference>
<feature type="domain" description="Mandelate racemase/muconate lactonizing enzyme N-terminal" evidence="1">
    <location>
        <begin position="18"/>
        <end position="101"/>
    </location>
</feature>
<organism evidence="2">
    <name type="scientific">marine metagenome</name>
    <dbReference type="NCBI Taxonomy" id="408172"/>
    <lineage>
        <taxon>unclassified sequences</taxon>
        <taxon>metagenomes</taxon>
        <taxon>ecological metagenomes</taxon>
    </lineage>
</organism>
<dbReference type="Gene3D" id="3.30.390.10">
    <property type="entry name" value="Enolase-like, N-terminal domain"/>
    <property type="match status" value="1"/>
</dbReference>